<organism evidence="7 8">
    <name type="scientific">Dyella telluris</name>
    <dbReference type="NCBI Taxonomy" id="2763498"/>
    <lineage>
        <taxon>Bacteria</taxon>
        <taxon>Pseudomonadati</taxon>
        <taxon>Pseudomonadota</taxon>
        <taxon>Gammaproteobacteria</taxon>
        <taxon>Lysobacterales</taxon>
        <taxon>Rhodanobacteraceae</taxon>
        <taxon>Dyella</taxon>
    </lineage>
</organism>
<evidence type="ECO:0000256" key="2">
    <source>
        <dbReference type="ARBA" id="ARBA00009694"/>
    </source>
</evidence>
<keyword evidence="8" id="KW-1185">Reference proteome</keyword>
<proteinExistence type="inferred from homology"/>
<evidence type="ECO:0000256" key="3">
    <source>
        <dbReference type="ARBA" id="ARBA00022692"/>
    </source>
</evidence>
<dbReference type="Pfam" id="PF04241">
    <property type="entry name" value="DUF423"/>
    <property type="match status" value="1"/>
</dbReference>
<dbReference type="KEGG" id="dtl:H8F01_02640"/>
<dbReference type="EMBL" id="CP060412">
    <property type="protein sequence ID" value="QNK02080.1"/>
    <property type="molecule type" value="Genomic_DNA"/>
</dbReference>
<keyword evidence="4 6" id="KW-1133">Transmembrane helix</keyword>
<evidence type="ECO:0000313" key="8">
    <source>
        <dbReference type="Proteomes" id="UP000515873"/>
    </source>
</evidence>
<evidence type="ECO:0000256" key="4">
    <source>
        <dbReference type="ARBA" id="ARBA00022989"/>
    </source>
</evidence>
<name>A0A7G8Q5M2_9GAMM</name>
<evidence type="ECO:0000313" key="7">
    <source>
        <dbReference type="EMBL" id="QNK02080.1"/>
    </source>
</evidence>
<evidence type="ECO:0000256" key="5">
    <source>
        <dbReference type="ARBA" id="ARBA00023136"/>
    </source>
</evidence>
<sequence>MRQPAFPTGLLVGLAGASAVVLGAFGAHALRGVLDDRGVELWHTAVNYHFWHALALVFAATAPTGRAARVATAAYAIGIVLFSGSLYALALGAPRWFGAITPLGGVAFIVGWIALGMALAARVDRTAR</sequence>
<dbReference type="AlphaFoldDB" id="A0A7G8Q5M2"/>
<keyword evidence="3 6" id="KW-0812">Transmembrane</keyword>
<dbReference type="PANTHER" id="PTHR43461:SF1">
    <property type="entry name" value="TRANSMEMBRANE PROTEIN 256"/>
    <property type="match status" value="1"/>
</dbReference>
<reference evidence="7 8" key="1">
    <citation type="submission" date="2020-08" db="EMBL/GenBank/DDBJ databases">
        <title>Dyella sp. G9 isolated from forest soil.</title>
        <authorList>
            <person name="Fu J."/>
            <person name="Qiu L."/>
        </authorList>
    </citation>
    <scope>NUCLEOTIDE SEQUENCE [LARGE SCALE GENOMIC DNA]</scope>
    <source>
        <strain evidence="7 8">G9</strain>
    </source>
</reference>
<dbReference type="Proteomes" id="UP000515873">
    <property type="component" value="Chromosome"/>
</dbReference>
<evidence type="ECO:0000256" key="6">
    <source>
        <dbReference type="SAM" id="Phobius"/>
    </source>
</evidence>
<comment type="similarity">
    <text evidence="2">Belongs to the UPF0382 family.</text>
</comment>
<feature type="transmembrane region" description="Helical" evidence="6">
    <location>
        <begin position="96"/>
        <end position="121"/>
    </location>
</feature>
<accession>A0A7G8Q5M2</accession>
<comment type="subcellular location">
    <subcellularLocation>
        <location evidence="1">Membrane</location>
        <topology evidence="1">Multi-pass membrane protein</topology>
    </subcellularLocation>
</comment>
<keyword evidence="5 6" id="KW-0472">Membrane</keyword>
<feature type="transmembrane region" description="Helical" evidence="6">
    <location>
        <begin position="45"/>
        <end position="63"/>
    </location>
</feature>
<protein>
    <submittedName>
        <fullName evidence="7">DUF423 domain-containing protein</fullName>
    </submittedName>
</protein>
<gene>
    <name evidence="7" type="ORF">H8F01_02640</name>
</gene>
<dbReference type="PANTHER" id="PTHR43461">
    <property type="entry name" value="TRANSMEMBRANE PROTEIN 256"/>
    <property type="match status" value="1"/>
</dbReference>
<dbReference type="RefSeq" id="WP_187057538.1">
    <property type="nucleotide sequence ID" value="NZ_CP060412.1"/>
</dbReference>
<feature type="transmembrane region" description="Helical" evidence="6">
    <location>
        <begin position="70"/>
        <end position="90"/>
    </location>
</feature>
<dbReference type="GO" id="GO:0016020">
    <property type="term" value="C:membrane"/>
    <property type="evidence" value="ECO:0007669"/>
    <property type="project" value="UniProtKB-SubCell"/>
</dbReference>
<evidence type="ECO:0000256" key="1">
    <source>
        <dbReference type="ARBA" id="ARBA00004141"/>
    </source>
</evidence>
<dbReference type="InterPro" id="IPR006696">
    <property type="entry name" value="DUF423"/>
</dbReference>